<organism evidence="2 3">
    <name type="scientific">Paracoccus litorisediminis</name>
    <dbReference type="NCBI Taxonomy" id="2006130"/>
    <lineage>
        <taxon>Bacteria</taxon>
        <taxon>Pseudomonadati</taxon>
        <taxon>Pseudomonadota</taxon>
        <taxon>Alphaproteobacteria</taxon>
        <taxon>Rhodobacterales</taxon>
        <taxon>Paracoccaceae</taxon>
        <taxon>Paracoccus</taxon>
    </lineage>
</organism>
<dbReference type="InterPro" id="IPR043038">
    <property type="entry name" value="VbhA_sf"/>
</dbReference>
<accession>A0A844HP77</accession>
<protein>
    <recommendedName>
        <fullName evidence="1">Antitoxin VbhA domain-containing protein</fullName>
    </recommendedName>
</protein>
<dbReference type="OrthoDB" id="8664388at2"/>
<gene>
    <name evidence="2" type="ORF">GL300_23595</name>
</gene>
<feature type="domain" description="Antitoxin VbhA" evidence="1">
    <location>
        <begin position="24"/>
        <end position="65"/>
    </location>
</feature>
<dbReference type="CDD" id="cd11586">
    <property type="entry name" value="VbhA_like"/>
    <property type="match status" value="1"/>
</dbReference>
<dbReference type="Gene3D" id="1.10.8.1050">
    <property type="entry name" value="Antitoxin VbhA-like"/>
    <property type="match status" value="1"/>
</dbReference>
<name>A0A844HP77_9RHOB</name>
<proteinExistence type="predicted"/>
<evidence type="ECO:0000259" key="1">
    <source>
        <dbReference type="Pfam" id="PF18495"/>
    </source>
</evidence>
<keyword evidence="3" id="KW-1185">Reference proteome</keyword>
<dbReference type="InterPro" id="IPR041535">
    <property type="entry name" value="VbhA"/>
</dbReference>
<dbReference type="RefSeq" id="WP_155042135.1">
    <property type="nucleotide sequence ID" value="NZ_WMIG01000027.1"/>
</dbReference>
<comment type="caution">
    <text evidence="2">The sequence shown here is derived from an EMBL/GenBank/DDBJ whole genome shotgun (WGS) entry which is preliminary data.</text>
</comment>
<dbReference type="AlphaFoldDB" id="A0A844HP77"/>
<dbReference type="Proteomes" id="UP000449846">
    <property type="component" value="Unassembled WGS sequence"/>
</dbReference>
<reference evidence="2 3" key="1">
    <citation type="submission" date="2019-11" db="EMBL/GenBank/DDBJ databases">
        <authorList>
            <person name="Dong K."/>
        </authorList>
    </citation>
    <scope>NUCLEOTIDE SEQUENCE [LARGE SCALE GENOMIC DNA]</scope>
    <source>
        <strain evidence="2 3">NBRC 112902</strain>
    </source>
</reference>
<dbReference type="Pfam" id="PF18495">
    <property type="entry name" value="VbhA"/>
    <property type="match status" value="1"/>
</dbReference>
<sequence length="73" mass="7743">MQTKSSSLAQPSTSPRALTGELIASAIASQKIEGLELDAQARADFAAFETGQVSLSDLRTRLVTRYSKAVSTL</sequence>
<evidence type="ECO:0000313" key="3">
    <source>
        <dbReference type="Proteomes" id="UP000449846"/>
    </source>
</evidence>
<dbReference type="EMBL" id="WMIG01000027">
    <property type="protein sequence ID" value="MTH62183.1"/>
    <property type="molecule type" value="Genomic_DNA"/>
</dbReference>
<dbReference type="InterPro" id="IPR033788">
    <property type="entry name" value="VbhA-like"/>
</dbReference>
<evidence type="ECO:0000313" key="2">
    <source>
        <dbReference type="EMBL" id="MTH62183.1"/>
    </source>
</evidence>